<dbReference type="Proteomes" id="UP000431269">
    <property type="component" value="Chromosome"/>
</dbReference>
<dbReference type="EC" id="2.3.1.-" evidence="11"/>
<evidence type="ECO:0000256" key="8">
    <source>
        <dbReference type="SAM" id="Phobius"/>
    </source>
</evidence>
<dbReference type="AlphaFoldDB" id="A0A6I6MR23"/>
<dbReference type="EMBL" id="CP047045">
    <property type="protein sequence ID" value="QGZ94042.1"/>
    <property type="molecule type" value="Genomic_DNA"/>
</dbReference>
<evidence type="ECO:0000313" key="11">
    <source>
        <dbReference type="EMBL" id="QGZ94042.1"/>
    </source>
</evidence>
<dbReference type="GO" id="GO:0005886">
    <property type="term" value="C:plasma membrane"/>
    <property type="evidence" value="ECO:0007669"/>
    <property type="project" value="UniProtKB-SubCell"/>
</dbReference>
<feature type="transmembrane region" description="Helical" evidence="8">
    <location>
        <begin position="208"/>
        <end position="227"/>
    </location>
</feature>
<dbReference type="InterPro" id="IPR002656">
    <property type="entry name" value="Acyl_transf_3_dom"/>
</dbReference>
<feature type="transmembrane region" description="Helical" evidence="8">
    <location>
        <begin position="182"/>
        <end position="202"/>
    </location>
</feature>
<evidence type="ECO:0000256" key="4">
    <source>
        <dbReference type="ARBA" id="ARBA00022692"/>
    </source>
</evidence>
<evidence type="ECO:0000256" key="3">
    <source>
        <dbReference type="ARBA" id="ARBA00022679"/>
    </source>
</evidence>
<dbReference type="InterPro" id="IPR036514">
    <property type="entry name" value="SGNH_hydro_sf"/>
</dbReference>
<keyword evidence="3 11" id="KW-0808">Transferase</keyword>
<name>A0A6I6MR23_9CAUL</name>
<dbReference type="SUPFAM" id="SSF52266">
    <property type="entry name" value="SGNH hydrolase"/>
    <property type="match status" value="1"/>
</dbReference>
<keyword evidence="6 8" id="KW-0472">Membrane</keyword>
<evidence type="ECO:0000256" key="2">
    <source>
        <dbReference type="ARBA" id="ARBA00022475"/>
    </source>
</evidence>
<dbReference type="KEGG" id="tsv:DSM104635_00858"/>
<dbReference type="Pfam" id="PF19040">
    <property type="entry name" value="SGNH"/>
    <property type="match status" value="1"/>
</dbReference>
<feature type="transmembrane region" description="Helical" evidence="8">
    <location>
        <begin position="69"/>
        <end position="88"/>
    </location>
</feature>
<protein>
    <submittedName>
        <fullName evidence="11">O-acetyltransferase OatA</fullName>
        <ecNumber evidence="11">2.3.1.-</ecNumber>
    </submittedName>
</protein>
<dbReference type="GO" id="GO:0009103">
    <property type="term" value="P:lipopolysaccharide biosynthetic process"/>
    <property type="evidence" value="ECO:0007669"/>
    <property type="project" value="TreeGrafter"/>
</dbReference>
<evidence type="ECO:0000256" key="1">
    <source>
        <dbReference type="ARBA" id="ARBA00004651"/>
    </source>
</evidence>
<evidence type="ECO:0000256" key="5">
    <source>
        <dbReference type="ARBA" id="ARBA00022989"/>
    </source>
</evidence>
<comment type="subcellular location">
    <subcellularLocation>
        <location evidence="1">Cell membrane</location>
        <topology evidence="1">Multi-pass membrane protein</topology>
    </subcellularLocation>
</comment>
<evidence type="ECO:0000256" key="7">
    <source>
        <dbReference type="ARBA" id="ARBA00023315"/>
    </source>
</evidence>
<keyword evidence="2" id="KW-1003">Cell membrane</keyword>
<accession>A0A6I6MR23</accession>
<keyword evidence="5 8" id="KW-1133">Transmembrane helix</keyword>
<dbReference type="Pfam" id="PF01757">
    <property type="entry name" value="Acyl_transf_3"/>
    <property type="match status" value="1"/>
</dbReference>
<sequence>MDVFFVISGFLIGQIILEETRAGTFTLGGFYARRIRRLFPALFVMLAVTAAVSALVLYPAYFDDFGRSLVAAAASVSNFYFLSTANYFDAAVETKPLLHTWSLAVEEQFYLTFPLIALALAKRSIAAVRGAFVAMFLVSLGWSAWTATHDSHAAFYLPHLRAWELLLGVLLALGVGLRPKTYLTRSIAAILGVALIVAPIFLYDANTVFPGLGALPPCLGAALLIVAGENGRHALMGAFCWRPTVFIGLISYSLYLWHWPIITLYQQYTGDLIIPWPLKLALLALSLAMATASWWFVERPFRRRARRAVPVLVLGGAAVASAAAVGALVVGFHGFPERFDPEVVRIASYLERPTSAAQRGKTCYLQASENRPFSDFDLEGCLRIRPAQTNILVFGDSHAQHLLSGLRSLWPSANILQATASGCRPLLGRSLRSAAACVTLKNYVYNSVITNPDIDLIIIAGRWDESHLARMERSFTALEPLASRVIIVGPIAQYDAAVPQLVALGRRFHDPGLADSHLRANIPTLDREVRRLAQRHGLTYFSAYETLCPARNCRQLNAEGVPYQYDYGHLTDEGSTFVTAHLLSDWRRSHHEPG</sequence>
<dbReference type="GO" id="GO:0016788">
    <property type="term" value="F:hydrolase activity, acting on ester bonds"/>
    <property type="evidence" value="ECO:0007669"/>
    <property type="project" value="UniProtKB-ARBA"/>
</dbReference>
<dbReference type="PANTHER" id="PTHR23028">
    <property type="entry name" value="ACETYLTRANSFERASE"/>
    <property type="match status" value="1"/>
</dbReference>
<proteinExistence type="predicted"/>
<keyword evidence="7 11" id="KW-0012">Acyltransferase</keyword>
<dbReference type="GO" id="GO:0016747">
    <property type="term" value="F:acyltransferase activity, transferring groups other than amino-acyl groups"/>
    <property type="evidence" value="ECO:0007669"/>
    <property type="project" value="InterPro"/>
</dbReference>
<feature type="transmembrane region" description="Helical" evidence="8">
    <location>
        <begin position="239"/>
        <end position="258"/>
    </location>
</feature>
<evidence type="ECO:0000259" key="10">
    <source>
        <dbReference type="Pfam" id="PF19040"/>
    </source>
</evidence>
<dbReference type="InterPro" id="IPR050879">
    <property type="entry name" value="Acyltransferase_3"/>
</dbReference>
<keyword evidence="12" id="KW-1185">Reference proteome</keyword>
<keyword evidence="4 8" id="KW-0812">Transmembrane</keyword>
<feature type="transmembrane region" description="Helical" evidence="8">
    <location>
        <begin position="127"/>
        <end position="147"/>
    </location>
</feature>
<organism evidence="11 12">
    <name type="scientific">Terricaulis silvestris</name>
    <dbReference type="NCBI Taxonomy" id="2686094"/>
    <lineage>
        <taxon>Bacteria</taxon>
        <taxon>Pseudomonadati</taxon>
        <taxon>Pseudomonadota</taxon>
        <taxon>Alphaproteobacteria</taxon>
        <taxon>Caulobacterales</taxon>
        <taxon>Caulobacteraceae</taxon>
        <taxon>Terricaulis</taxon>
    </lineage>
</organism>
<dbReference type="PANTHER" id="PTHR23028:SF53">
    <property type="entry name" value="ACYL_TRANSF_3 DOMAIN-CONTAINING PROTEIN"/>
    <property type="match status" value="1"/>
</dbReference>
<evidence type="ECO:0000256" key="6">
    <source>
        <dbReference type="ARBA" id="ARBA00023136"/>
    </source>
</evidence>
<dbReference type="InterPro" id="IPR043968">
    <property type="entry name" value="SGNH"/>
</dbReference>
<reference evidence="12" key="1">
    <citation type="submission" date="2019-12" db="EMBL/GenBank/DDBJ databases">
        <title>Complete genome of Terracaulis silvestris 0127_4.</title>
        <authorList>
            <person name="Vieira S."/>
            <person name="Riedel T."/>
            <person name="Sproer C."/>
            <person name="Pascual J."/>
            <person name="Boedeker C."/>
            <person name="Overmann J."/>
        </authorList>
    </citation>
    <scope>NUCLEOTIDE SEQUENCE [LARGE SCALE GENOMIC DNA]</scope>
    <source>
        <strain evidence="12">0127_4</strain>
    </source>
</reference>
<gene>
    <name evidence="11" type="primary">oatA</name>
    <name evidence="11" type="ORF">DSM104635_00858</name>
</gene>
<feature type="domain" description="Acyltransferase 3" evidence="9">
    <location>
        <begin position="1"/>
        <end position="295"/>
    </location>
</feature>
<feature type="domain" description="SGNH" evidence="10">
    <location>
        <begin position="377"/>
        <end position="582"/>
    </location>
</feature>
<feature type="transmembrane region" description="Helical" evidence="8">
    <location>
        <begin position="153"/>
        <end position="175"/>
    </location>
</feature>
<evidence type="ECO:0000313" key="12">
    <source>
        <dbReference type="Proteomes" id="UP000431269"/>
    </source>
</evidence>
<feature type="transmembrane region" description="Helical" evidence="8">
    <location>
        <begin position="38"/>
        <end position="57"/>
    </location>
</feature>
<dbReference type="Gene3D" id="3.40.50.1110">
    <property type="entry name" value="SGNH hydrolase"/>
    <property type="match status" value="1"/>
</dbReference>
<feature type="transmembrane region" description="Helical" evidence="8">
    <location>
        <begin position="278"/>
        <end position="297"/>
    </location>
</feature>
<feature type="transmembrane region" description="Helical" evidence="8">
    <location>
        <begin position="309"/>
        <end position="335"/>
    </location>
</feature>
<evidence type="ECO:0000259" key="9">
    <source>
        <dbReference type="Pfam" id="PF01757"/>
    </source>
</evidence>